<dbReference type="SUPFAM" id="SSF57716">
    <property type="entry name" value="Glucocorticoid receptor-like (DNA-binding domain)"/>
    <property type="match status" value="1"/>
</dbReference>
<accession>A0A7W7ZCZ2</accession>
<organism evidence="3 4">
    <name type="scientific">Granulicella aggregans</name>
    <dbReference type="NCBI Taxonomy" id="474949"/>
    <lineage>
        <taxon>Bacteria</taxon>
        <taxon>Pseudomonadati</taxon>
        <taxon>Acidobacteriota</taxon>
        <taxon>Terriglobia</taxon>
        <taxon>Terriglobales</taxon>
        <taxon>Acidobacteriaceae</taxon>
        <taxon>Granulicella</taxon>
    </lineage>
</organism>
<proteinExistence type="inferred from homology"/>
<dbReference type="GO" id="GO:0008270">
    <property type="term" value="F:zinc ion binding"/>
    <property type="evidence" value="ECO:0007669"/>
    <property type="project" value="InterPro"/>
</dbReference>
<dbReference type="InterPro" id="IPR013088">
    <property type="entry name" value="Znf_NHR/GATA"/>
</dbReference>
<sequence>MSTAPKALFCPTCRKVVLATNEDFPFCSDRCRILDLGKWASGDYKVSSPIQDPDLLEELARSSANRHPHSSEDSE</sequence>
<dbReference type="PANTHER" id="PTHR36150:SF1">
    <property type="entry name" value="DNA GYRASE INHIBITOR YACG"/>
    <property type="match status" value="1"/>
</dbReference>
<keyword evidence="2" id="KW-0862">Zinc</keyword>
<dbReference type="PANTHER" id="PTHR36150">
    <property type="entry name" value="DNA GYRASE INHIBITOR YACG"/>
    <property type="match status" value="1"/>
</dbReference>
<evidence type="ECO:0000256" key="2">
    <source>
        <dbReference type="ARBA" id="ARBA00022833"/>
    </source>
</evidence>
<comment type="caution">
    <text evidence="3">The sequence shown here is derived from an EMBL/GenBank/DDBJ whole genome shotgun (WGS) entry which is preliminary data.</text>
</comment>
<evidence type="ECO:0000313" key="4">
    <source>
        <dbReference type="Proteomes" id="UP000540989"/>
    </source>
</evidence>
<name>A0A7W7ZCZ2_9BACT</name>
<evidence type="ECO:0008006" key="5">
    <source>
        <dbReference type="Google" id="ProtNLM"/>
    </source>
</evidence>
<dbReference type="GO" id="GO:0006355">
    <property type="term" value="P:regulation of DNA-templated transcription"/>
    <property type="evidence" value="ECO:0007669"/>
    <property type="project" value="InterPro"/>
</dbReference>
<protein>
    <recommendedName>
        <fullName evidence="5">DNA gyrase inhibitor YacG</fullName>
    </recommendedName>
</protein>
<evidence type="ECO:0000256" key="1">
    <source>
        <dbReference type="ARBA" id="ARBA00022723"/>
    </source>
</evidence>
<gene>
    <name evidence="3" type="ORF">HDF16_002269</name>
</gene>
<reference evidence="3 4" key="1">
    <citation type="submission" date="2020-08" db="EMBL/GenBank/DDBJ databases">
        <title>Genomic Encyclopedia of Type Strains, Phase IV (KMG-V): Genome sequencing to study the core and pangenomes of soil and plant-associated prokaryotes.</title>
        <authorList>
            <person name="Whitman W."/>
        </authorList>
    </citation>
    <scope>NUCLEOTIDE SEQUENCE [LARGE SCALE GENOMIC DNA]</scope>
    <source>
        <strain evidence="3 4">M8UP14</strain>
    </source>
</reference>
<dbReference type="HAMAP" id="MF_00649">
    <property type="entry name" value="DNA_gyrase_inhibitor_YacG"/>
    <property type="match status" value="1"/>
</dbReference>
<evidence type="ECO:0000313" key="3">
    <source>
        <dbReference type="EMBL" id="MBB5057563.1"/>
    </source>
</evidence>
<dbReference type="AlphaFoldDB" id="A0A7W7ZCZ2"/>
<keyword evidence="1" id="KW-0479">Metal-binding</keyword>
<dbReference type="EMBL" id="JACHIP010000003">
    <property type="protein sequence ID" value="MBB5057563.1"/>
    <property type="molecule type" value="Genomic_DNA"/>
</dbReference>
<dbReference type="Gene3D" id="3.30.50.10">
    <property type="entry name" value="Erythroid Transcription Factor GATA-1, subunit A"/>
    <property type="match status" value="1"/>
</dbReference>
<dbReference type="Proteomes" id="UP000540989">
    <property type="component" value="Unassembled WGS sequence"/>
</dbReference>
<keyword evidence="4" id="KW-1185">Reference proteome</keyword>
<dbReference type="RefSeq" id="WP_184216569.1">
    <property type="nucleotide sequence ID" value="NZ_JACHIP010000003.1"/>
</dbReference>
<dbReference type="Pfam" id="PF03884">
    <property type="entry name" value="YacG"/>
    <property type="match status" value="1"/>
</dbReference>
<dbReference type="InterPro" id="IPR005584">
    <property type="entry name" value="DNA_gyrase_inhibitor_YacG"/>
</dbReference>